<reference evidence="5 6" key="1">
    <citation type="submission" date="2018-10" db="EMBL/GenBank/DDBJ databases">
        <title>Bacillus Keqinensis sp. nov., a moderately halophilic bacterium isolated from a saline-alkaline lake.</title>
        <authorList>
            <person name="Wang H."/>
        </authorList>
    </citation>
    <scope>NUCLEOTIDE SEQUENCE [LARGE SCALE GENOMIC DNA]</scope>
    <source>
        <strain evidence="5 6">KQ-3</strain>
    </source>
</reference>
<organism evidence="5 6">
    <name type="scientific">Alteribacter keqinensis</name>
    <dbReference type="NCBI Taxonomy" id="2483800"/>
    <lineage>
        <taxon>Bacteria</taxon>
        <taxon>Bacillati</taxon>
        <taxon>Bacillota</taxon>
        <taxon>Bacilli</taxon>
        <taxon>Bacillales</taxon>
        <taxon>Bacillaceae</taxon>
        <taxon>Alteribacter</taxon>
    </lineage>
</organism>
<evidence type="ECO:0000256" key="2">
    <source>
        <dbReference type="ARBA" id="ARBA00022741"/>
    </source>
</evidence>
<keyword evidence="1" id="KW-0813">Transport</keyword>
<keyword evidence="2" id="KW-0547">Nucleotide-binding</keyword>
<dbReference type="AlphaFoldDB" id="A0A3M7TSX5"/>
<dbReference type="CDD" id="cd03230">
    <property type="entry name" value="ABC_DR_subfamily_A"/>
    <property type="match status" value="1"/>
</dbReference>
<keyword evidence="6" id="KW-1185">Reference proteome</keyword>
<feature type="domain" description="ABC transporter" evidence="4">
    <location>
        <begin position="5"/>
        <end position="236"/>
    </location>
</feature>
<comment type="caution">
    <text evidence="5">The sequence shown here is derived from an EMBL/GenBank/DDBJ whole genome shotgun (WGS) entry which is preliminary data.</text>
</comment>
<evidence type="ECO:0000313" key="5">
    <source>
        <dbReference type="EMBL" id="RNA68716.1"/>
    </source>
</evidence>
<dbReference type="EMBL" id="RHIB01000001">
    <property type="protein sequence ID" value="RNA68716.1"/>
    <property type="molecule type" value="Genomic_DNA"/>
</dbReference>
<dbReference type="PANTHER" id="PTHR42939:SF5">
    <property type="entry name" value="ABC-TYPE TRANSPORTER ATP-BINDING PROTEIN ECSA"/>
    <property type="match status" value="1"/>
</dbReference>
<evidence type="ECO:0000259" key="4">
    <source>
        <dbReference type="PROSITE" id="PS50893"/>
    </source>
</evidence>
<gene>
    <name evidence="5" type="ORF">EBO34_01740</name>
</gene>
<dbReference type="SUPFAM" id="SSF52540">
    <property type="entry name" value="P-loop containing nucleoside triphosphate hydrolases"/>
    <property type="match status" value="1"/>
</dbReference>
<dbReference type="Proteomes" id="UP000278746">
    <property type="component" value="Unassembled WGS sequence"/>
</dbReference>
<dbReference type="InterPro" id="IPR027417">
    <property type="entry name" value="P-loop_NTPase"/>
</dbReference>
<evidence type="ECO:0000256" key="3">
    <source>
        <dbReference type="ARBA" id="ARBA00022840"/>
    </source>
</evidence>
<evidence type="ECO:0000256" key="1">
    <source>
        <dbReference type="ARBA" id="ARBA00022448"/>
    </source>
</evidence>
<sequence>MEKVMEVSGLTGGYQKSKPVLHDINFNIRPHEIVGLIGLNGAGKSTTIKHILGLMEPHKGEVRIQGKTMAENMEEYRSRMAYIPETPLLYEELTLWEHLELTAMAYGIEEKAFKERADRLLKEFRMEKMIRWFPSHFSKGMRQKVMIMCAFLVNPKLYVADEPFVGLDPLGIKSFLDHMTDMKEKGCGILMSTHILATAEKYCDRFILLHEGRIVVKGTMEELREQLNLPGADLDDIYVAVTEEGRHE</sequence>
<dbReference type="SMART" id="SM00382">
    <property type="entry name" value="AAA"/>
    <property type="match status" value="1"/>
</dbReference>
<evidence type="ECO:0000313" key="6">
    <source>
        <dbReference type="Proteomes" id="UP000278746"/>
    </source>
</evidence>
<dbReference type="PROSITE" id="PS50893">
    <property type="entry name" value="ABC_TRANSPORTER_2"/>
    <property type="match status" value="1"/>
</dbReference>
<dbReference type="OrthoDB" id="9804819at2"/>
<proteinExistence type="predicted"/>
<dbReference type="GO" id="GO:0005524">
    <property type="term" value="F:ATP binding"/>
    <property type="evidence" value="ECO:0007669"/>
    <property type="project" value="UniProtKB-KW"/>
</dbReference>
<dbReference type="InterPro" id="IPR051782">
    <property type="entry name" value="ABC_Transporter_VariousFunc"/>
</dbReference>
<dbReference type="PANTHER" id="PTHR42939">
    <property type="entry name" value="ABC TRANSPORTER ATP-BINDING PROTEIN ALBC-RELATED"/>
    <property type="match status" value="1"/>
</dbReference>
<dbReference type="GO" id="GO:0016887">
    <property type="term" value="F:ATP hydrolysis activity"/>
    <property type="evidence" value="ECO:0007669"/>
    <property type="project" value="InterPro"/>
</dbReference>
<dbReference type="Pfam" id="PF00005">
    <property type="entry name" value="ABC_tran"/>
    <property type="match status" value="1"/>
</dbReference>
<keyword evidence="3 5" id="KW-0067">ATP-binding</keyword>
<dbReference type="InterPro" id="IPR003593">
    <property type="entry name" value="AAA+_ATPase"/>
</dbReference>
<name>A0A3M7TSX5_9BACI</name>
<protein>
    <submittedName>
        <fullName evidence="5">ABC transporter ATP-binding protein</fullName>
    </submittedName>
</protein>
<dbReference type="InterPro" id="IPR003439">
    <property type="entry name" value="ABC_transporter-like_ATP-bd"/>
</dbReference>
<dbReference type="RefSeq" id="WP_122896241.1">
    <property type="nucleotide sequence ID" value="NZ_RHIB01000001.1"/>
</dbReference>
<dbReference type="Gene3D" id="3.40.50.300">
    <property type="entry name" value="P-loop containing nucleotide triphosphate hydrolases"/>
    <property type="match status" value="1"/>
</dbReference>
<accession>A0A3M7TSX5</accession>